<dbReference type="AlphaFoldDB" id="A0A4Q9H0U4"/>
<dbReference type="PANTHER" id="PTHR43833:SF9">
    <property type="entry name" value="POTASSIUM CHANNEL PROTEIN YUGO-RELATED"/>
    <property type="match status" value="1"/>
</dbReference>
<dbReference type="PANTHER" id="PTHR43833">
    <property type="entry name" value="POTASSIUM CHANNEL PROTEIN 2-RELATED-RELATED"/>
    <property type="match status" value="1"/>
</dbReference>
<dbReference type="InterPro" id="IPR036291">
    <property type="entry name" value="NAD(P)-bd_dom_sf"/>
</dbReference>
<dbReference type="PROSITE" id="PS51201">
    <property type="entry name" value="RCK_N"/>
    <property type="match status" value="1"/>
</dbReference>
<dbReference type="Pfam" id="PF02254">
    <property type="entry name" value="TrkA_N"/>
    <property type="match status" value="1"/>
</dbReference>
<keyword evidence="1" id="KW-0472">Membrane</keyword>
<evidence type="ECO:0000313" key="3">
    <source>
        <dbReference type="EMBL" id="TBO30059.1"/>
    </source>
</evidence>
<feature type="transmembrane region" description="Helical" evidence="1">
    <location>
        <begin position="21"/>
        <end position="45"/>
    </location>
</feature>
<dbReference type="Gene3D" id="1.10.287.70">
    <property type="match status" value="1"/>
</dbReference>
<evidence type="ECO:0000256" key="1">
    <source>
        <dbReference type="SAM" id="Phobius"/>
    </source>
</evidence>
<keyword evidence="4" id="KW-1185">Reference proteome</keyword>
<organism evidence="3 4">
    <name type="scientific">Aquabacterium lacunae</name>
    <dbReference type="NCBI Taxonomy" id="2528630"/>
    <lineage>
        <taxon>Bacteria</taxon>
        <taxon>Pseudomonadati</taxon>
        <taxon>Pseudomonadota</taxon>
        <taxon>Betaproteobacteria</taxon>
        <taxon>Burkholderiales</taxon>
        <taxon>Aquabacterium</taxon>
    </lineage>
</organism>
<proteinExistence type="predicted"/>
<evidence type="ECO:0000313" key="4">
    <source>
        <dbReference type="Proteomes" id="UP000292120"/>
    </source>
</evidence>
<protein>
    <recommendedName>
        <fullName evidence="2">RCK N-terminal domain-containing protein</fullName>
    </recommendedName>
</protein>
<name>A0A4Q9H0U4_9BURK</name>
<dbReference type="SUPFAM" id="SSF81324">
    <property type="entry name" value="Voltage-gated potassium channels"/>
    <property type="match status" value="1"/>
</dbReference>
<reference evidence="3 4" key="1">
    <citation type="submission" date="2019-02" db="EMBL/GenBank/DDBJ databases">
        <title>Aquabacterium sp. strain KMB7.</title>
        <authorList>
            <person name="Chen W.-M."/>
        </authorList>
    </citation>
    <scope>NUCLEOTIDE SEQUENCE [LARGE SCALE GENOMIC DNA]</scope>
    <source>
        <strain evidence="3 4">KMB7</strain>
    </source>
</reference>
<dbReference type="InterPro" id="IPR050721">
    <property type="entry name" value="Trk_Ktr_HKT_K-transport"/>
</dbReference>
<feature type="transmembrane region" description="Helical" evidence="1">
    <location>
        <begin position="84"/>
        <end position="109"/>
    </location>
</feature>
<dbReference type="RefSeq" id="WP_130968053.1">
    <property type="nucleotide sequence ID" value="NZ_SIXI01000004.1"/>
</dbReference>
<dbReference type="OrthoDB" id="9799090at2"/>
<gene>
    <name evidence="3" type="ORF">EYS42_10110</name>
</gene>
<keyword evidence="1" id="KW-0812">Transmembrane</keyword>
<dbReference type="EMBL" id="SIXI01000004">
    <property type="protein sequence ID" value="TBO30059.1"/>
    <property type="molecule type" value="Genomic_DNA"/>
</dbReference>
<dbReference type="InterPro" id="IPR003148">
    <property type="entry name" value="RCK_N"/>
</dbReference>
<keyword evidence="1" id="KW-1133">Transmembrane helix</keyword>
<dbReference type="Proteomes" id="UP000292120">
    <property type="component" value="Unassembled WGS sequence"/>
</dbReference>
<dbReference type="Gene3D" id="3.40.50.720">
    <property type="entry name" value="NAD(P)-binding Rossmann-like Domain"/>
    <property type="match status" value="1"/>
</dbReference>
<feature type="domain" description="RCK N-terminal" evidence="2">
    <location>
        <begin position="125"/>
        <end position="251"/>
    </location>
</feature>
<sequence length="291" mass="31517">MSASRSPLLALFIRLMSVARYRFIAELTLIFLGVWFGCALATHWFEHGHNPKVTTVGHSIYAMLVTMTTSGDSAVVPQTVGGQWVLGFALLVSKLLTALLCALAAAVLIERKVREEMGLTMHALSEHIVIIGWNLKGPQIIRTLRQEPSLEHTPIVVMADLEHKPTDELGTSFSRSPYPIRGESVERASLTTAATVVVLANYGEKQHADALSAVNVMVARRANPHARIIVELLDPGQRTFLEAAGADLVVGIGEVGGFLLAEATIGNEQARELLDFVADKGRQRQPAALKG</sequence>
<dbReference type="SUPFAM" id="SSF51735">
    <property type="entry name" value="NAD(P)-binding Rossmann-fold domains"/>
    <property type="match status" value="1"/>
</dbReference>
<accession>A0A4Q9H0U4</accession>
<dbReference type="GO" id="GO:0006813">
    <property type="term" value="P:potassium ion transport"/>
    <property type="evidence" value="ECO:0007669"/>
    <property type="project" value="InterPro"/>
</dbReference>
<evidence type="ECO:0000259" key="2">
    <source>
        <dbReference type="PROSITE" id="PS51201"/>
    </source>
</evidence>
<comment type="caution">
    <text evidence="3">The sequence shown here is derived from an EMBL/GenBank/DDBJ whole genome shotgun (WGS) entry which is preliminary data.</text>
</comment>